<dbReference type="GO" id="GO:0042781">
    <property type="term" value="F:3'-tRNA processing endoribonuclease activity"/>
    <property type="evidence" value="ECO:0007669"/>
    <property type="project" value="TreeGrafter"/>
</dbReference>
<sequence>MIIIPLGTNGFFPSFSRHTACYVIPYKKTLIILDAGSGLFRFAEPEAKKLLKSVDHIDLFLSHYHLDHTFGFYAVFNLFKGKKVTVYGMEERKIFKELMKMNSFPVNYDKVFSNFSWKKLDKEQKVGDYIVKTRKQYHRGEGSLGLRFEFPDKKILSYITDSEPNEESIRFVKGSNLLLHEHEMILKEKEEKMKKLEDFISNGHVTTKGAALIAKEAGVKKLVLIHNNPFAPDEKLESASALASSIFKESHLARDLHPIIF</sequence>
<name>A0A1F5ZM34_9BACT</name>
<dbReference type="STRING" id="1798382.A3D77_05110"/>
<dbReference type="SUPFAM" id="SSF56281">
    <property type="entry name" value="Metallo-hydrolase/oxidoreductase"/>
    <property type="match status" value="1"/>
</dbReference>
<reference evidence="2 3" key="1">
    <citation type="journal article" date="2016" name="Nat. Commun.">
        <title>Thousands of microbial genomes shed light on interconnected biogeochemical processes in an aquifer system.</title>
        <authorList>
            <person name="Anantharaman K."/>
            <person name="Brown C.T."/>
            <person name="Hug L.A."/>
            <person name="Sharon I."/>
            <person name="Castelle C.J."/>
            <person name="Probst A.J."/>
            <person name="Thomas B.C."/>
            <person name="Singh A."/>
            <person name="Wilkins M.J."/>
            <person name="Karaoz U."/>
            <person name="Brodie E.L."/>
            <person name="Williams K.H."/>
            <person name="Hubbard S.S."/>
            <person name="Banfield J.F."/>
        </authorList>
    </citation>
    <scope>NUCLEOTIDE SEQUENCE [LARGE SCALE GENOMIC DNA]</scope>
</reference>
<dbReference type="InterPro" id="IPR001279">
    <property type="entry name" value="Metallo-B-lactamas"/>
</dbReference>
<comment type="caution">
    <text evidence="2">The sequence shown here is derived from an EMBL/GenBank/DDBJ whole genome shotgun (WGS) entry which is preliminary data.</text>
</comment>
<feature type="domain" description="Metallo-beta-lactamase" evidence="1">
    <location>
        <begin position="31"/>
        <end position="226"/>
    </location>
</feature>
<gene>
    <name evidence="2" type="ORF">A3D77_05110</name>
</gene>
<evidence type="ECO:0000259" key="1">
    <source>
        <dbReference type="Pfam" id="PF12706"/>
    </source>
</evidence>
<organism evidence="2 3">
    <name type="scientific">Candidatus Gottesmanbacteria bacterium RIFCSPHIGHO2_02_FULL_39_11</name>
    <dbReference type="NCBI Taxonomy" id="1798382"/>
    <lineage>
        <taxon>Bacteria</taxon>
        <taxon>Candidatus Gottesmaniibacteriota</taxon>
    </lineage>
</organism>
<proteinExistence type="predicted"/>
<evidence type="ECO:0000313" key="2">
    <source>
        <dbReference type="EMBL" id="OGG13443.1"/>
    </source>
</evidence>
<dbReference type="InterPro" id="IPR036866">
    <property type="entry name" value="RibonucZ/Hydroxyglut_hydro"/>
</dbReference>
<dbReference type="PANTHER" id="PTHR46018">
    <property type="entry name" value="ZINC PHOSPHODIESTERASE ELAC PROTEIN 1"/>
    <property type="match status" value="1"/>
</dbReference>
<dbReference type="AlphaFoldDB" id="A0A1F5ZM34"/>
<evidence type="ECO:0000313" key="3">
    <source>
        <dbReference type="Proteomes" id="UP000176923"/>
    </source>
</evidence>
<dbReference type="Pfam" id="PF12706">
    <property type="entry name" value="Lactamase_B_2"/>
    <property type="match status" value="1"/>
</dbReference>
<dbReference type="Gene3D" id="3.60.15.10">
    <property type="entry name" value="Ribonuclease Z/Hydroxyacylglutathione hydrolase-like"/>
    <property type="match status" value="1"/>
</dbReference>
<dbReference type="CDD" id="cd16272">
    <property type="entry name" value="RNaseZ_MBL-fold"/>
    <property type="match status" value="1"/>
</dbReference>
<dbReference type="PANTHER" id="PTHR46018:SF2">
    <property type="entry name" value="ZINC PHOSPHODIESTERASE ELAC PROTEIN 1"/>
    <property type="match status" value="1"/>
</dbReference>
<dbReference type="EMBL" id="MFJL01000036">
    <property type="protein sequence ID" value="OGG13443.1"/>
    <property type="molecule type" value="Genomic_DNA"/>
</dbReference>
<dbReference type="Proteomes" id="UP000176923">
    <property type="component" value="Unassembled WGS sequence"/>
</dbReference>
<protein>
    <recommendedName>
        <fullName evidence="1">Metallo-beta-lactamase domain-containing protein</fullName>
    </recommendedName>
</protein>
<accession>A0A1F5ZM34</accession>